<evidence type="ECO:0000256" key="2">
    <source>
        <dbReference type="SAM" id="MobiDB-lite"/>
    </source>
</evidence>
<evidence type="ECO:0000313" key="5">
    <source>
        <dbReference type="Proteomes" id="UP001275084"/>
    </source>
</evidence>
<dbReference type="EMBL" id="JAUIQD010000004">
    <property type="protein sequence ID" value="KAK3353782.1"/>
    <property type="molecule type" value="Genomic_DNA"/>
</dbReference>
<sequence length="400" mass="43499">MAEVVTGPGALGTPGGEGGGGAPDDPTRLTAPQLTMAQRLKFGAMAFAIQRLLLGPLLLFHRLQDFFTPLSASNHPDIVKTYPARKSLPVRIYFPKSRPKNATTRLPVLLTVHGGGFVIGHPRDNDAWNAAFASRHDFLVVALNYAKAPGSPFPAPIYDLEALIGCVLSDPSLPIDASRVALAGWSAGGNLSLAVSQLEGVRRRVQAVVPLYPVVDFAVKDHVKTATRRYKKALGGFRANEGDYLMKLGGMFNWAYVSPGQDCHHPLLSPYYAEREALPRNVFLIGAELDMLGQEAWRMACKLAGKKVPDLTDAMGCDEVQVGKGELILDGDERFAFEETVEGGQYRWLLVPDTIHGFDQKIDAMVRDPVLMEDAGIKTEKLIDQIGEWLHKVLGPGAHS</sequence>
<comment type="caution">
    <text evidence="4">The sequence shown here is derived from an EMBL/GenBank/DDBJ whole genome shotgun (WGS) entry which is preliminary data.</text>
</comment>
<evidence type="ECO:0000313" key="4">
    <source>
        <dbReference type="EMBL" id="KAK3353782.1"/>
    </source>
</evidence>
<dbReference type="Pfam" id="PF07859">
    <property type="entry name" value="Abhydrolase_3"/>
    <property type="match status" value="1"/>
</dbReference>
<gene>
    <name evidence="4" type="ORF">B0T25DRAFT_502837</name>
</gene>
<keyword evidence="5" id="KW-1185">Reference proteome</keyword>
<feature type="domain" description="Alpha/beta hydrolase fold-3" evidence="3">
    <location>
        <begin position="110"/>
        <end position="309"/>
    </location>
</feature>
<dbReference type="AlphaFoldDB" id="A0AAJ0MES4"/>
<dbReference type="SUPFAM" id="SSF53474">
    <property type="entry name" value="alpha/beta-Hydrolases"/>
    <property type="match status" value="1"/>
</dbReference>
<feature type="compositionally biased region" description="Gly residues" evidence="2">
    <location>
        <begin position="9"/>
        <end position="22"/>
    </location>
</feature>
<proteinExistence type="predicted"/>
<name>A0AAJ0MES4_9PEZI</name>
<dbReference type="InterPro" id="IPR029058">
    <property type="entry name" value="AB_hydrolase_fold"/>
</dbReference>
<dbReference type="PANTHER" id="PTHR48081:SF8">
    <property type="entry name" value="ALPHA_BETA HYDROLASE FOLD-3 DOMAIN-CONTAINING PROTEIN-RELATED"/>
    <property type="match status" value="1"/>
</dbReference>
<dbReference type="PANTHER" id="PTHR48081">
    <property type="entry name" value="AB HYDROLASE SUPERFAMILY PROTEIN C4A8.06C"/>
    <property type="match status" value="1"/>
</dbReference>
<reference evidence="4" key="2">
    <citation type="submission" date="2023-06" db="EMBL/GenBank/DDBJ databases">
        <authorList>
            <consortium name="Lawrence Berkeley National Laboratory"/>
            <person name="Haridas S."/>
            <person name="Hensen N."/>
            <person name="Bonometti L."/>
            <person name="Westerberg I."/>
            <person name="Brannstrom I.O."/>
            <person name="Guillou S."/>
            <person name="Cros-Aarteil S."/>
            <person name="Calhoun S."/>
            <person name="Kuo A."/>
            <person name="Mondo S."/>
            <person name="Pangilinan J."/>
            <person name="Riley R."/>
            <person name="Labutti K."/>
            <person name="Andreopoulos B."/>
            <person name="Lipzen A."/>
            <person name="Chen C."/>
            <person name="Yanf M."/>
            <person name="Daum C."/>
            <person name="Ng V."/>
            <person name="Clum A."/>
            <person name="Steindorff A."/>
            <person name="Ohm R."/>
            <person name="Martin F."/>
            <person name="Silar P."/>
            <person name="Natvig D."/>
            <person name="Lalanne C."/>
            <person name="Gautier V."/>
            <person name="Ament-Velasquez S.L."/>
            <person name="Kruys A."/>
            <person name="Hutchinson M.I."/>
            <person name="Powell A.J."/>
            <person name="Barry K."/>
            <person name="Miller A.N."/>
            <person name="Grigoriev I.V."/>
            <person name="Debuchy R."/>
            <person name="Gladieux P."/>
            <person name="Thoren M.H."/>
            <person name="Johannesson H."/>
        </authorList>
    </citation>
    <scope>NUCLEOTIDE SEQUENCE</scope>
    <source>
        <strain evidence="4">CBS 955.72</strain>
    </source>
</reference>
<feature type="region of interest" description="Disordered" evidence="2">
    <location>
        <begin position="1"/>
        <end position="29"/>
    </location>
</feature>
<dbReference type="InterPro" id="IPR050300">
    <property type="entry name" value="GDXG_lipolytic_enzyme"/>
</dbReference>
<evidence type="ECO:0000256" key="1">
    <source>
        <dbReference type="ARBA" id="ARBA00022801"/>
    </source>
</evidence>
<dbReference type="GO" id="GO:0016787">
    <property type="term" value="F:hydrolase activity"/>
    <property type="evidence" value="ECO:0007669"/>
    <property type="project" value="UniProtKB-KW"/>
</dbReference>
<evidence type="ECO:0000259" key="3">
    <source>
        <dbReference type="Pfam" id="PF07859"/>
    </source>
</evidence>
<protein>
    <submittedName>
        <fullName evidence="4">Alpha/Beta hydrolase protein</fullName>
    </submittedName>
</protein>
<keyword evidence="1 4" id="KW-0378">Hydrolase</keyword>
<dbReference type="InterPro" id="IPR013094">
    <property type="entry name" value="AB_hydrolase_3"/>
</dbReference>
<dbReference type="Gene3D" id="3.40.50.1820">
    <property type="entry name" value="alpha/beta hydrolase"/>
    <property type="match status" value="1"/>
</dbReference>
<reference evidence="4" key="1">
    <citation type="journal article" date="2023" name="Mol. Phylogenet. Evol.">
        <title>Genome-scale phylogeny and comparative genomics of the fungal order Sordariales.</title>
        <authorList>
            <person name="Hensen N."/>
            <person name="Bonometti L."/>
            <person name="Westerberg I."/>
            <person name="Brannstrom I.O."/>
            <person name="Guillou S."/>
            <person name="Cros-Aarteil S."/>
            <person name="Calhoun S."/>
            <person name="Haridas S."/>
            <person name="Kuo A."/>
            <person name="Mondo S."/>
            <person name="Pangilinan J."/>
            <person name="Riley R."/>
            <person name="LaButti K."/>
            <person name="Andreopoulos B."/>
            <person name="Lipzen A."/>
            <person name="Chen C."/>
            <person name="Yan M."/>
            <person name="Daum C."/>
            <person name="Ng V."/>
            <person name="Clum A."/>
            <person name="Steindorff A."/>
            <person name="Ohm R.A."/>
            <person name="Martin F."/>
            <person name="Silar P."/>
            <person name="Natvig D.O."/>
            <person name="Lalanne C."/>
            <person name="Gautier V."/>
            <person name="Ament-Velasquez S.L."/>
            <person name="Kruys A."/>
            <person name="Hutchinson M.I."/>
            <person name="Powell A.J."/>
            <person name="Barry K."/>
            <person name="Miller A.N."/>
            <person name="Grigoriev I.V."/>
            <person name="Debuchy R."/>
            <person name="Gladieux P."/>
            <person name="Hiltunen Thoren M."/>
            <person name="Johannesson H."/>
        </authorList>
    </citation>
    <scope>NUCLEOTIDE SEQUENCE</scope>
    <source>
        <strain evidence="4">CBS 955.72</strain>
    </source>
</reference>
<organism evidence="4 5">
    <name type="scientific">Lasiosphaeria hispida</name>
    <dbReference type="NCBI Taxonomy" id="260671"/>
    <lineage>
        <taxon>Eukaryota</taxon>
        <taxon>Fungi</taxon>
        <taxon>Dikarya</taxon>
        <taxon>Ascomycota</taxon>
        <taxon>Pezizomycotina</taxon>
        <taxon>Sordariomycetes</taxon>
        <taxon>Sordariomycetidae</taxon>
        <taxon>Sordariales</taxon>
        <taxon>Lasiosphaeriaceae</taxon>
        <taxon>Lasiosphaeria</taxon>
    </lineage>
</organism>
<dbReference type="Proteomes" id="UP001275084">
    <property type="component" value="Unassembled WGS sequence"/>
</dbReference>
<accession>A0AAJ0MES4</accession>